<dbReference type="AlphaFoldDB" id="A0A8T0GUN5"/>
<reference evidence="2" key="1">
    <citation type="submission" date="2020-06" db="EMBL/GenBank/DDBJ databases">
        <title>WGS assembly of Ceratodon purpureus strain R40.</title>
        <authorList>
            <person name="Carey S.B."/>
            <person name="Jenkins J."/>
            <person name="Shu S."/>
            <person name="Lovell J.T."/>
            <person name="Sreedasyam A."/>
            <person name="Maumus F."/>
            <person name="Tiley G.P."/>
            <person name="Fernandez-Pozo N."/>
            <person name="Barry K."/>
            <person name="Chen C."/>
            <person name="Wang M."/>
            <person name="Lipzen A."/>
            <person name="Daum C."/>
            <person name="Saski C.A."/>
            <person name="Payton A.C."/>
            <person name="Mcbreen J.C."/>
            <person name="Conrad R.E."/>
            <person name="Kollar L.M."/>
            <person name="Olsson S."/>
            <person name="Huttunen S."/>
            <person name="Landis J.B."/>
            <person name="Wickett N.J."/>
            <person name="Johnson M.G."/>
            <person name="Rensing S.A."/>
            <person name="Grimwood J."/>
            <person name="Schmutz J."/>
            <person name="Mcdaniel S.F."/>
        </authorList>
    </citation>
    <scope>NUCLEOTIDE SEQUENCE</scope>
    <source>
        <strain evidence="2">R40</strain>
    </source>
</reference>
<evidence type="ECO:0000313" key="2">
    <source>
        <dbReference type="EMBL" id="KAG0562277.1"/>
    </source>
</evidence>
<feature type="region of interest" description="Disordered" evidence="1">
    <location>
        <begin position="1"/>
        <end position="35"/>
    </location>
</feature>
<sequence>MDADSAAKQVVQRPESPLKQARTDSSEANLPHQTLSAALLHSGHQEDLCSANPYLRMPGLLTTPVPPLFSAHLRYHPSSTVLCGTSEILNPRTSDPTGRSASE</sequence>
<organism evidence="2 3">
    <name type="scientific">Ceratodon purpureus</name>
    <name type="common">Fire moss</name>
    <name type="synonym">Dicranum purpureum</name>
    <dbReference type="NCBI Taxonomy" id="3225"/>
    <lineage>
        <taxon>Eukaryota</taxon>
        <taxon>Viridiplantae</taxon>
        <taxon>Streptophyta</taxon>
        <taxon>Embryophyta</taxon>
        <taxon>Bryophyta</taxon>
        <taxon>Bryophytina</taxon>
        <taxon>Bryopsida</taxon>
        <taxon>Dicranidae</taxon>
        <taxon>Pseudoditrichales</taxon>
        <taxon>Ditrichaceae</taxon>
        <taxon>Ceratodon</taxon>
    </lineage>
</organism>
<proteinExistence type="predicted"/>
<protein>
    <submittedName>
        <fullName evidence="2">Uncharacterized protein</fullName>
    </submittedName>
</protein>
<name>A0A8T0GUN5_CERPU</name>
<gene>
    <name evidence="2" type="ORF">KC19_9G133000</name>
</gene>
<dbReference type="EMBL" id="CM026430">
    <property type="protein sequence ID" value="KAG0562277.1"/>
    <property type="molecule type" value="Genomic_DNA"/>
</dbReference>
<evidence type="ECO:0000256" key="1">
    <source>
        <dbReference type="SAM" id="MobiDB-lite"/>
    </source>
</evidence>
<dbReference type="Proteomes" id="UP000822688">
    <property type="component" value="Chromosome 9"/>
</dbReference>
<evidence type="ECO:0000313" key="3">
    <source>
        <dbReference type="Proteomes" id="UP000822688"/>
    </source>
</evidence>
<keyword evidence="3" id="KW-1185">Reference proteome</keyword>
<accession>A0A8T0GUN5</accession>
<feature type="compositionally biased region" description="Polar residues" evidence="1">
    <location>
        <begin position="26"/>
        <end position="35"/>
    </location>
</feature>
<comment type="caution">
    <text evidence="2">The sequence shown here is derived from an EMBL/GenBank/DDBJ whole genome shotgun (WGS) entry which is preliminary data.</text>
</comment>